<dbReference type="GO" id="GO:0043874">
    <property type="term" value="F:acireductone synthase activity"/>
    <property type="evidence" value="ECO:0007669"/>
    <property type="project" value="TreeGrafter"/>
</dbReference>
<dbReference type="AlphaFoldDB" id="A0A3S3P3T1"/>
<dbReference type="Gene3D" id="3.40.50.1000">
    <property type="entry name" value="HAD superfamily/HAD-like"/>
    <property type="match status" value="1"/>
</dbReference>
<dbReference type="SUPFAM" id="SSF56784">
    <property type="entry name" value="HAD-like"/>
    <property type="match status" value="1"/>
</dbReference>
<keyword evidence="4" id="KW-1185">Reference proteome</keyword>
<gene>
    <name evidence="3" type="ORF">B4U79_18187</name>
    <name evidence="2" type="ORF">B4U79_18209</name>
    <name evidence="1" type="ORF">B4U79_18211</name>
</gene>
<dbReference type="PANTHER" id="PTHR20371:SF1">
    <property type="entry name" value="ENOLASE-PHOSPHATASE E1"/>
    <property type="match status" value="1"/>
</dbReference>
<dbReference type="Gene3D" id="1.10.720.60">
    <property type="match status" value="1"/>
</dbReference>
<comment type="caution">
    <text evidence="1">The sequence shown here is derived from an EMBL/GenBank/DDBJ whole genome shotgun (WGS) entry which is preliminary data.</text>
</comment>
<dbReference type="EMBL" id="NCKU01003183">
    <property type="protein sequence ID" value="RWS08015.1"/>
    <property type="molecule type" value="Genomic_DNA"/>
</dbReference>
<dbReference type="EMBL" id="NCKU01003444">
    <property type="protein sequence ID" value="RWS07503.1"/>
    <property type="molecule type" value="Genomic_DNA"/>
</dbReference>
<dbReference type="STRING" id="1965070.A0A3S3P3T1"/>
<name>A0A3S3P3T1_9ACAR</name>
<dbReference type="EMBL" id="NCKU01003460">
    <property type="protein sequence ID" value="RWS07473.1"/>
    <property type="molecule type" value="Genomic_DNA"/>
</dbReference>
<evidence type="ECO:0000313" key="1">
    <source>
        <dbReference type="EMBL" id="RWS07473.1"/>
    </source>
</evidence>
<reference evidence="1" key="2">
    <citation type="submission" date="2018-11" db="EMBL/GenBank/DDBJ databases">
        <title>Trombidioid mite genomics.</title>
        <authorList>
            <person name="Dong X."/>
        </authorList>
    </citation>
    <scope>NUCLEOTIDE SEQUENCE</scope>
    <source>
        <strain evidence="1">UoL-WK</strain>
    </source>
</reference>
<dbReference type="PANTHER" id="PTHR20371">
    <property type="entry name" value="ENOLASE-PHOSPHATASE E1"/>
    <property type="match status" value="1"/>
</dbReference>
<protein>
    <submittedName>
        <fullName evidence="1">Enolase-phosphatase E1-like isoform X1</fullName>
    </submittedName>
</protein>
<evidence type="ECO:0000313" key="4">
    <source>
        <dbReference type="Proteomes" id="UP000285301"/>
    </source>
</evidence>
<dbReference type="Proteomes" id="UP000285301">
    <property type="component" value="Unassembled WGS sequence"/>
</dbReference>
<dbReference type="GO" id="GO:0019509">
    <property type="term" value="P:L-methionine salvage from methylthioadenosine"/>
    <property type="evidence" value="ECO:0007669"/>
    <property type="project" value="TreeGrafter"/>
</dbReference>
<evidence type="ECO:0000313" key="3">
    <source>
        <dbReference type="EMBL" id="RWS08015.1"/>
    </source>
</evidence>
<sequence length="228" mass="26136">MVSFFIENVESYLRTFWNEEEIKQIAEVFRKESLEFHDFNKNCPLVSSSMNAQDVKSMAQFAIWLTKNSKLTTNTALNELQSYVWGYGFKNELLKTMYKCGLVLNAIRLVQFFNDVFPCLQKWKSLGIKLYTMSEGSVTGQEAFFTYTTQGNFSSLIDGYIGTSLLGLDKYDITCYTKLVDIMNEDRSNILFLTSKLQEAKAAKMAGLRVCLVLRPGNERISPDNFNL</sequence>
<dbReference type="InterPro" id="IPR023214">
    <property type="entry name" value="HAD_sf"/>
</dbReference>
<dbReference type="InterPro" id="IPR036412">
    <property type="entry name" value="HAD-like_sf"/>
</dbReference>
<proteinExistence type="predicted"/>
<dbReference type="OrthoDB" id="6492594at2759"/>
<organism evidence="1 4">
    <name type="scientific">Dinothrombium tinctorium</name>
    <dbReference type="NCBI Taxonomy" id="1965070"/>
    <lineage>
        <taxon>Eukaryota</taxon>
        <taxon>Metazoa</taxon>
        <taxon>Ecdysozoa</taxon>
        <taxon>Arthropoda</taxon>
        <taxon>Chelicerata</taxon>
        <taxon>Arachnida</taxon>
        <taxon>Acari</taxon>
        <taxon>Acariformes</taxon>
        <taxon>Trombidiformes</taxon>
        <taxon>Prostigmata</taxon>
        <taxon>Anystina</taxon>
        <taxon>Parasitengona</taxon>
        <taxon>Trombidioidea</taxon>
        <taxon>Trombidiidae</taxon>
        <taxon>Dinothrombium</taxon>
    </lineage>
</organism>
<reference evidence="1 4" key="1">
    <citation type="journal article" date="2018" name="Gigascience">
        <title>Genomes of trombidid mites reveal novel predicted allergens and laterally-transferred genes associated with secondary metabolism.</title>
        <authorList>
            <person name="Dong X."/>
            <person name="Chaisiri K."/>
            <person name="Xia D."/>
            <person name="Armstrong S.D."/>
            <person name="Fang Y."/>
            <person name="Donnelly M.J."/>
            <person name="Kadowaki T."/>
            <person name="McGarry J.W."/>
            <person name="Darby A.C."/>
            <person name="Makepeace B.L."/>
        </authorList>
    </citation>
    <scope>NUCLEOTIDE SEQUENCE [LARGE SCALE GENOMIC DNA]</scope>
    <source>
        <strain evidence="1">UoL-WK</strain>
    </source>
</reference>
<accession>A0A3S3P3T1</accession>
<evidence type="ECO:0000313" key="2">
    <source>
        <dbReference type="EMBL" id="RWS07503.1"/>
    </source>
</evidence>